<feature type="region of interest" description="Disordered" evidence="11">
    <location>
        <begin position="363"/>
        <end position="403"/>
    </location>
</feature>
<protein>
    <recommendedName>
        <fullName evidence="8 9">Cell division protein FtsZ</fullName>
    </recommendedName>
</protein>
<accession>A0A3S9VR18</accession>
<feature type="binding site" evidence="8">
    <location>
        <position position="193"/>
    </location>
    <ligand>
        <name>GTP</name>
        <dbReference type="ChEBI" id="CHEBI:37565"/>
    </ligand>
</feature>
<dbReference type="InterPro" id="IPR045061">
    <property type="entry name" value="FtsZ/CetZ"/>
</dbReference>
<dbReference type="GO" id="GO:0051258">
    <property type="term" value="P:protein polymerization"/>
    <property type="evidence" value="ECO:0007669"/>
    <property type="project" value="UniProtKB-UniRule"/>
</dbReference>
<dbReference type="SUPFAM" id="SSF52490">
    <property type="entry name" value="Tubulin nucleotide-binding domain-like"/>
    <property type="match status" value="1"/>
</dbReference>
<reference evidence="14 15" key="1">
    <citation type="submission" date="2018-10" db="EMBL/GenBank/DDBJ databases">
        <title>Butyricimonas faecalis sp. nov., isolated from human faeces and emended description of the genus Butyricimonas.</title>
        <authorList>
            <person name="Le Roy T."/>
            <person name="Van der Smissen P."/>
            <person name="Paquot A."/>
            <person name="Delzenne N."/>
            <person name="Muccioli G."/>
            <person name="Collet J.-F."/>
            <person name="Cani P.D."/>
        </authorList>
    </citation>
    <scope>NUCLEOTIDE SEQUENCE [LARGE SCALE GENOMIC DNA]</scope>
    <source>
        <strain evidence="14 15">H184</strain>
    </source>
</reference>
<evidence type="ECO:0000313" key="15">
    <source>
        <dbReference type="Proteomes" id="UP000270673"/>
    </source>
</evidence>
<keyword evidence="3 8" id="KW-0132">Cell division</keyword>
<keyword evidence="15" id="KW-1185">Reference proteome</keyword>
<evidence type="ECO:0000256" key="4">
    <source>
        <dbReference type="ARBA" id="ARBA00022741"/>
    </source>
</evidence>
<dbReference type="GO" id="GO:0005525">
    <property type="term" value="F:GTP binding"/>
    <property type="evidence" value="ECO:0007669"/>
    <property type="project" value="UniProtKB-UniRule"/>
</dbReference>
<keyword evidence="7 8" id="KW-0131">Cell cycle</keyword>
<dbReference type="InterPro" id="IPR020805">
    <property type="entry name" value="Cell_div_FtsZ_CS"/>
</dbReference>
<comment type="subcellular location">
    <subcellularLocation>
        <location evidence="8">Cytoplasm</location>
    </subcellularLocation>
    <text evidence="8">Assembles at midcell at the inner surface of the cytoplasmic membrane.</text>
</comment>
<feature type="binding site" evidence="8">
    <location>
        <position position="146"/>
    </location>
    <ligand>
        <name>GTP</name>
        <dbReference type="ChEBI" id="CHEBI:37565"/>
    </ligand>
</feature>
<proteinExistence type="inferred from homology"/>
<dbReference type="PROSITE" id="PS01134">
    <property type="entry name" value="FTSZ_1"/>
    <property type="match status" value="1"/>
</dbReference>
<keyword evidence="5 8" id="KW-0342">GTP-binding</keyword>
<name>A0A3S9VR18_9BACT</name>
<organism evidence="14 15">
    <name type="scientific">Butyricimonas faecalis</name>
    <dbReference type="NCBI Taxonomy" id="2093856"/>
    <lineage>
        <taxon>Bacteria</taxon>
        <taxon>Pseudomonadati</taxon>
        <taxon>Bacteroidota</taxon>
        <taxon>Bacteroidia</taxon>
        <taxon>Bacteroidales</taxon>
        <taxon>Odoribacteraceae</taxon>
        <taxon>Butyricimonas</taxon>
    </lineage>
</organism>
<feature type="domain" description="Tubulin/FtsZ GTPase" evidence="12">
    <location>
        <begin position="19"/>
        <end position="211"/>
    </location>
</feature>
<dbReference type="GO" id="GO:0000917">
    <property type="term" value="P:division septum assembly"/>
    <property type="evidence" value="ECO:0007669"/>
    <property type="project" value="UniProtKB-KW"/>
</dbReference>
<dbReference type="InterPro" id="IPR037103">
    <property type="entry name" value="Tubulin/FtsZ-like_C"/>
</dbReference>
<dbReference type="InterPro" id="IPR008280">
    <property type="entry name" value="Tub_FtsZ_C"/>
</dbReference>
<dbReference type="NCBIfam" id="TIGR00065">
    <property type="entry name" value="ftsZ"/>
    <property type="match status" value="1"/>
</dbReference>
<dbReference type="InterPro" id="IPR024757">
    <property type="entry name" value="FtsZ_C"/>
</dbReference>
<feature type="compositionally biased region" description="Basic and acidic residues" evidence="11">
    <location>
        <begin position="363"/>
        <end position="385"/>
    </location>
</feature>
<comment type="function">
    <text evidence="8 10">Essential cell division protein that forms a contractile ring structure (Z ring) at the future cell division site. The regulation of the ring assembly controls the timing and the location of cell division. One of the functions of the FtsZ ring is to recruit other cell division proteins to the septum to produce a new cell wall between the dividing cells. Binds GTP and shows GTPase activity.</text>
</comment>
<dbReference type="AlphaFoldDB" id="A0A3S9VR18"/>
<dbReference type="GO" id="GO:0032153">
    <property type="term" value="C:cell division site"/>
    <property type="evidence" value="ECO:0007669"/>
    <property type="project" value="UniProtKB-UniRule"/>
</dbReference>
<feature type="binding site" evidence="8">
    <location>
        <begin position="27"/>
        <end position="31"/>
    </location>
    <ligand>
        <name>GTP</name>
        <dbReference type="ChEBI" id="CHEBI:37565"/>
    </ligand>
</feature>
<feature type="domain" description="Tubulin/FtsZ 2-layer sandwich" evidence="13">
    <location>
        <begin position="213"/>
        <end position="332"/>
    </location>
</feature>
<dbReference type="PANTHER" id="PTHR30314:SF3">
    <property type="entry name" value="MITOCHONDRIAL DIVISION PROTEIN FSZA"/>
    <property type="match status" value="1"/>
</dbReference>
<feature type="compositionally biased region" description="Acidic residues" evidence="11">
    <location>
        <begin position="392"/>
        <end position="402"/>
    </location>
</feature>
<dbReference type="HAMAP" id="MF_00909">
    <property type="entry name" value="FtsZ"/>
    <property type="match status" value="1"/>
</dbReference>
<evidence type="ECO:0000256" key="2">
    <source>
        <dbReference type="ARBA" id="ARBA00022490"/>
    </source>
</evidence>
<keyword evidence="2 8" id="KW-0963">Cytoplasm</keyword>
<dbReference type="SMART" id="SM00864">
    <property type="entry name" value="Tubulin"/>
    <property type="match status" value="1"/>
</dbReference>
<dbReference type="InterPro" id="IPR018316">
    <property type="entry name" value="Tubulin/FtsZ_2-layer-sand-dom"/>
</dbReference>
<dbReference type="EMBL" id="CP032819">
    <property type="protein sequence ID" value="AZS29016.1"/>
    <property type="molecule type" value="Genomic_DNA"/>
</dbReference>
<dbReference type="FunFam" id="3.40.50.1440:FF:000023">
    <property type="entry name" value="Cell division protein FtsZ"/>
    <property type="match status" value="1"/>
</dbReference>
<dbReference type="OrthoDB" id="9813375at2"/>
<comment type="subunit">
    <text evidence="8">Homodimer. Polymerizes to form a dynamic ring structure in a strictly GTP-dependent manner. Interacts directly with several other division proteins.</text>
</comment>
<dbReference type="SUPFAM" id="SSF55307">
    <property type="entry name" value="Tubulin C-terminal domain-like"/>
    <property type="match status" value="1"/>
</dbReference>
<dbReference type="GO" id="GO:0003924">
    <property type="term" value="F:GTPase activity"/>
    <property type="evidence" value="ECO:0007669"/>
    <property type="project" value="UniProtKB-UniRule"/>
</dbReference>
<dbReference type="InterPro" id="IPR036525">
    <property type="entry name" value="Tubulin/FtsZ_GTPase_sf"/>
</dbReference>
<dbReference type="InterPro" id="IPR003008">
    <property type="entry name" value="Tubulin_FtsZ_GTPase"/>
</dbReference>
<evidence type="ECO:0000259" key="12">
    <source>
        <dbReference type="SMART" id="SM00864"/>
    </source>
</evidence>
<evidence type="ECO:0000259" key="13">
    <source>
        <dbReference type="SMART" id="SM00865"/>
    </source>
</evidence>
<evidence type="ECO:0000256" key="7">
    <source>
        <dbReference type="ARBA" id="ARBA00023306"/>
    </source>
</evidence>
<evidence type="ECO:0000256" key="10">
    <source>
        <dbReference type="RuleBase" id="RU000631"/>
    </source>
</evidence>
<dbReference type="PANTHER" id="PTHR30314">
    <property type="entry name" value="CELL DIVISION PROTEIN FTSZ-RELATED"/>
    <property type="match status" value="1"/>
</dbReference>
<dbReference type="GO" id="GO:0005737">
    <property type="term" value="C:cytoplasm"/>
    <property type="evidence" value="ECO:0007669"/>
    <property type="project" value="UniProtKB-SubCell"/>
</dbReference>
<evidence type="ECO:0000256" key="6">
    <source>
        <dbReference type="ARBA" id="ARBA00023210"/>
    </source>
</evidence>
<dbReference type="GO" id="GO:0043093">
    <property type="term" value="P:FtsZ-dependent cytokinesis"/>
    <property type="evidence" value="ECO:0007669"/>
    <property type="project" value="UniProtKB-UniRule"/>
</dbReference>
<dbReference type="Pfam" id="PF12327">
    <property type="entry name" value="FtsZ_C"/>
    <property type="match status" value="1"/>
</dbReference>
<evidence type="ECO:0000256" key="1">
    <source>
        <dbReference type="ARBA" id="ARBA00009690"/>
    </source>
</evidence>
<gene>
    <name evidence="8 14" type="primary">ftsZ</name>
    <name evidence="14" type="ORF">D8S85_05235</name>
</gene>
<comment type="similarity">
    <text evidence="1 8 10">Belongs to the FtsZ family.</text>
</comment>
<dbReference type="RefSeq" id="WP_106479880.1">
    <property type="nucleotide sequence ID" value="NZ_CP032819.1"/>
</dbReference>
<evidence type="ECO:0000256" key="5">
    <source>
        <dbReference type="ARBA" id="ARBA00023134"/>
    </source>
</evidence>
<dbReference type="Proteomes" id="UP000270673">
    <property type="component" value="Chromosome"/>
</dbReference>
<dbReference type="Gene3D" id="3.30.1330.20">
    <property type="entry name" value="Tubulin/FtsZ, C-terminal domain"/>
    <property type="match status" value="1"/>
</dbReference>
<evidence type="ECO:0000313" key="14">
    <source>
        <dbReference type="EMBL" id="AZS29016.1"/>
    </source>
</evidence>
<evidence type="ECO:0000256" key="11">
    <source>
        <dbReference type="SAM" id="MobiDB-lite"/>
    </source>
</evidence>
<feature type="binding site" evidence="8">
    <location>
        <position position="150"/>
    </location>
    <ligand>
        <name>GTP</name>
        <dbReference type="ChEBI" id="CHEBI:37565"/>
    </ligand>
</feature>
<dbReference type="KEGG" id="buy:D8S85_05235"/>
<dbReference type="PRINTS" id="PR00423">
    <property type="entry name" value="CELLDVISFTSZ"/>
</dbReference>
<dbReference type="PROSITE" id="PS01135">
    <property type="entry name" value="FTSZ_2"/>
    <property type="match status" value="1"/>
</dbReference>
<sequence>MLNEDDLLVVNIPLQEESIIKVIGVGGGGSNAVNHMCRQGIRGVEFVVCNTDIQALRISPVKNRIQIGKELTEGRGAGSLPERGKQSAIESLDYIKTILERNTKMVFITAGMGGGTGTGAAPIIAKQARELGILTIGIVTIPFSFEGRKRVEQAMEGVDELSNYVDALLIICNEKLRDMYGDLKLSKAFEMADNVLTIAAKSIAEIITLKGFVNVDFADVEVVMRNSGVALMGAGESVGENRALEAVKMALESPLLNSNDIRGASNILLNMLYGSKEITMDEITLITDYVKELVGNDVDVIWGAGKDDALGDELHVAVIATGFNGSPIERKKTNISFKVETVEDLEMQTVDARKLEEEERARKQRLEESRRLRQQREKQRRDVGKRQRAIVFDDDDDDEPVREEEIHRKRIEEYDREFELENGRKRGKNEVPDVDSWFKRKLGNMFNEDMNRDSQM</sequence>
<keyword evidence="6 8" id="KW-0717">Septation</keyword>
<evidence type="ECO:0000256" key="3">
    <source>
        <dbReference type="ARBA" id="ARBA00022618"/>
    </source>
</evidence>
<feature type="binding site" evidence="8">
    <location>
        <begin position="115"/>
        <end position="117"/>
    </location>
    <ligand>
        <name>GTP</name>
        <dbReference type="ChEBI" id="CHEBI:37565"/>
    </ligand>
</feature>
<dbReference type="Gene3D" id="3.40.50.1440">
    <property type="entry name" value="Tubulin/FtsZ, GTPase domain"/>
    <property type="match status" value="1"/>
</dbReference>
<evidence type="ECO:0000256" key="8">
    <source>
        <dbReference type="HAMAP-Rule" id="MF_00909"/>
    </source>
</evidence>
<dbReference type="SMART" id="SM00865">
    <property type="entry name" value="Tubulin_C"/>
    <property type="match status" value="1"/>
</dbReference>
<dbReference type="InterPro" id="IPR000158">
    <property type="entry name" value="Cell_div_FtsZ"/>
</dbReference>
<dbReference type="Pfam" id="PF00091">
    <property type="entry name" value="Tubulin"/>
    <property type="match status" value="1"/>
</dbReference>
<dbReference type="CDD" id="cd02201">
    <property type="entry name" value="FtsZ_type1"/>
    <property type="match status" value="1"/>
</dbReference>
<evidence type="ECO:0000256" key="9">
    <source>
        <dbReference type="NCBIfam" id="TIGR00065"/>
    </source>
</evidence>
<keyword evidence="4 8" id="KW-0547">Nucleotide-binding</keyword>